<reference evidence="2" key="2">
    <citation type="submission" date="2021-04" db="EMBL/GenBank/DDBJ databases">
        <authorList>
            <person name="Gilroy R."/>
        </authorList>
    </citation>
    <scope>NUCLEOTIDE SEQUENCE</scope>
    <source>
        <strain evidence="2">G3-2149</strain>
    </source>
</reference>
<dbReference type="AlphaFoldDB" id="A0A9E2P1H2"/>
<keyword evidence="1" id="KW-0472">Membrane</keyword>
<feature type="transmembrane region" description="Helical" evidence="1">
    <location>
        <begin position="32"/>
        <end position="51"/>
    </location>
</feature>
<proteinExistence type="predicted"/>
<gene>
    <name evidence="2" type="ORF">H9789_07410</name>
</gene>
<evidence type="ECO:0000313" key="3">
    <source>
        <dbReference type="Proteomes" id="UP000823865"/>
    </source>
</evidence>
<keyword evidence="1" id="KW-0812">Transmembrane</keyword>
<feature type="transmembrane region" description="Helical" evidence="1">
    <location>
        <begin position="57"/>
        <end position="75"/>
    </location>
</feature>
<comment type="caution">
    <text evidence="2">The sequence shown here is derived from an EMBL/GenBank/DDBJ whole genome shotgun (WGS) entry which is preliminary data.</text>
</comment>
<organism evidence="2 3">
    <name type="scientific">Candidatus Paraprevotella stercoravium</name>
    <dbReference type="NCBI Taxonomy" id="2838725"/>
    <lineage>
        <taxon>Bacteria</taxon>
        <taxon>Pseudomonadati</taxon>
        <taxon>Bacteroidota</taxon>
        <taxon>Bacteroidia</taxon>
        <taxon>Bacteroidales</taxon>
        <taxon>Prevotellaceae</taxon>
        <taxon>Paraprevotella</taxon>
    </lineage>
</organism>
<reference evidence="2" key="1">
    <citation type="journal article" date="2021" name="PeerJ">
        <title>Extensive microbial diversity within the chicken gut microbiome revealed by metagenomics and culture.</title>
        <authorList>
            <person name="Gilroy R."/>
            <person name="Ravi A."/>
            <person name="Getino M."/>
            <person name="Pursley I."/>
            <person name="Horton D.L."/>
            <person name="Alikhan N.F."/>
            <person name="Baker D."/>
            <person name="Gharbi K."/>
            <person name="Hall N."/>
            <person name="Watson M."/>
            <person name="Adriaenssens E.M."/>
            <person name="Foster-Nyarko E."/>
            <person name="Jarju S."/>
            <person name="Secka A."/>
            <person name="Antonio M."/>
            <person name="Oren A."/>
            <person name="Chaudhuri R.R."/>
            <person name="La Ragione R."/>
            <person name="Hildebrand F."/>
            <person name="Pallen M.J."/>
        </authorList>
    </citation>
    <scope>NUCLEOTIDE SEQUENCE</scope>
    <source>
        <strain evidence="2">G3-2149</strain>
    </source>
</reference>
<protein>
    <submittedName>
        <fullName evidence="2">Uncharacterized protein</fullName>
    </submittedName>
</protein>
<evidence type="ECO:0000256" key="1">
    <source>
        <dbReference type="SAM" id="Phobius"/>
    </source>
</evidence>
<sequence length="79" mass="9042">MNREEIEKLVEESAAQARKRRKGPSAEQIRQILNTLFLIAAVVGIICYFAIPENRWIGLGIVGSGMILKVIEFFIRFMF</sequence>
<dbReference type="Proteomes" id="UP000823865">
    <property type="component" value="Unassembled WGS sequence"/>
</dbReference>
<dbReference type="EMBL" id="JAHLFU010000158">
    <property type="protein sequence ID" value="MBU3853627.1"/>
    <property type="molecule type" value="Genomic_DNA"/>
</dbReference>
<accession>A0A9E2P1H2</accession>
<name>A0A9E2P1H2_9BACT</name>
<keyword evidence="1" id="KW-1133">Transmembrane helix</keyword>
<evidence type="ECO:0000313" key="2">
    <source>
        <dbReference type="EMBL" id="MBU3853627.1"/>
    </source>
</evidence>